<gene>
    <name evidence="5" type="ORF">ACFS5J_12520</name>
</gene>
<organism evidence="5 6">
    <name type="scientific">Flavobacterium chuncheonense</name>
    <dbReference type="NCBI Taxonomy" id="2026653"/>
    <lineage>
        <taxon>Bacteria</taxon>
        <taxon>Pseudomonadati</taxon>
        <taxon>Bacteroidota</taxon>
        <taxon>Flavobacteriia</taxon>
        <taxon>Flavobacteriales</taxon>
        <taxon>Flavobacteriaceae</taxon>
        <taxon>Flavobacterium</taxon>
    </lineage>
</organism>
<reference evidence="6" key="1">
    <citation type="journal article" date="2019" name="Int. J. Syst. Evol. Microbiol.">
        <title>The Global Catalogue of Microorganisms (GCM) 10K type strain sequencing project: providing services to taxonomists for standard genome sequencing and annotation.</title>
        <authorList>
            <consortium name="The Broad Institute Genomics Platform"/>
            <consortium name="The Broad Institute Genome Sequencing Center for Infectious Disease"/>
            <person name="Wu L."/>
            <person name="Ma J."/>
        </authorList>
    </citation>
    <scope>NUCLEOTIDE SEQUENCE [LARGE SCALE GENOMIC DNA]</scope>
    <source>
        <strain evidence="6">KCTC 22671</strain>
    </source>
</reference>
<dbReference type="Pfam" id="PF12895">
    <property type="entry name" value="ANAPC3"/>
    <property type="match status" value="1"/>
</dbReference>
<dbReference type="Pfam" id="PF13181">
    <property type="entry name" value="TPR_8"/>
    <property type="match status" value="1"/>
</dbReference>
<feature type="repeat" description="TPR" evidence="2">
    <location>
        <begin position="279"/>
        <end position="312"/>
    </location>
</feature>
<evidence type="ECO:0000256" key="3">
    <source>
        <dbReference type="SAM" id="SignalP"/>
    </source>
</evidence>
<dbReference type="InterPro" id="IPR019734">
    <property type="entry name" value="TPR_rpt"/>
</dbReference>
<evidence type="ECO:0000313" key="5">
    <source>
        <dbReference type="EMBL" id="MFD2892836.1"/>
    </source>
</evidence>
<comment type="caution">
    <text evidence="5">The sequence shown here is derived from an EMBL/GenBank/DDBJ whole genome shotgun (WGS) entry which is preliminary data.</text>
</comment>
<dbReference type="EMBL" id="JBHUPC010000020">
    <property type="protein sequence ID" value="MFD2892836.1"/>
    <property type="molecule type" value="Genomic_DNA"/>
</dbReference>
<dbReference type="Gene3D" id="1.25.40.10">
    <property type="entry name" value="Tetratricopeptide repeat domain"/>
    <property type="match status" value="7"/>
</dbReference>
<protein>
    <submittedName>
        <fullName evidence="5">Tetratricopeptide repeat protein</fullName>
    </submittedName>
</protein>
<accession>A0ABW5YP16</accession>
<dbReference type="InterPro" id="IPR011990">
    <property type="entry name" value="TPR-like_helical_dom_sf"/>
</dbReference>
<feature type="signal peptide" evidence="3">
    <location>
        <begin position="1"/>
        <end position="21"/>
    </location>
</feature>
<feature type="chain" id="PRO_5045773168" evidence="3">
    <location>
        <begin position="22"/>
        <end position="1004"/>
    </location>
</feature>
<dbReference type="PANTHER" id="PTHR12558">
    <property type="entry name" value="CELL DIVISION CYCLE 16,23,27"/>
    <property type="match status" value="1"/>
</dbReference>
<dbReference type="Pfam" id="PF13525">
    <property type="entry name" value="YfiO"/>
    <property type="match status" value="1"/>
</dbReference>
<dbReference type="SMART" id="SM00028">
    <property type="entry name" value="TPR"/>
    <property type="match status" value="12"/>
</dbReference>
<dbReference type="RefSeq" id="WP_379812561.1">
    <property type="nucleotide sequence ID" value="NZ_JBHUPC010000020.1"/>
</dbReference>
<feature type="repeat" description="TPR" evidence="2">
    <location>
        <begin position="501"/>
        <end position="534"/>
    </location>
</feature>
<dbReference type="Pfam" id="PF13174">
    <property type="entry name" value="TPR_6"/>
    <property type="match status" value="1"/>
</dbReference>
<sequence>MIKTFRLSLFLLTSSPILLQAQQSSIYTHDLKEFDNAVSLYKEKQYQSAQILFEKVKASQNNLEVKSDCAYYIANCAIRLNQYGADALIERFVEEFPTSTKQNQAFIEVAHYYFDEGNYPKALEWFNKADTSSMSNTDRERYNFQKGYAFFATKNNKEAQKYFNKVINSPVYGSQAKYYLGYISYDSDDYKGASQYFDQVSDQEKYKEKMGYFQADMNFKLGNFQKAIELGEAQLPKSNAVEKSELSKIIGESYFNLKQYDKALPYLKAYKGKKGKWNNTDYYQLGYVYYQQKDYENAIAQFNKIIDGNDHVAHNAYYHLAESYLKTDKKQQSLNAFKTASEMEFEPKIQEDAYLNYAKLSYELGNPYQSVPEVLNGYLAKYPNSSYKQEINNLLINSYITSKNYTEALSLLEKNKTAENRLAYQKVAFYRGLELYTDGNYSGAFDLFKKSIAENKDLIYTARATFWKAETEYNLDQYTEAMLSFKQFVNYDQAAATPEFKNVNYNLAYSYFKLKDYDNAIKHFTEFIGQVKNDNVRKTDAYLRLGDCNFISAKYWPAMDAYNKAIDMKSVNADYAAFQKGISYGFVGKNDRKIEDLEKFVKTYPSSQYADDALYELGNTYVNENNESKAIATYDKLIANYKSSSYVAKSILKQGLIYYNNNKSEPALVKFKKVVAEFPNSPESIQAVATARLIYVDNGRVDEYSAWVKTLSFVEVSDADLDNTSYESAEKQYLMNNSKQAISGFTNYLVKFPNGLNALKANFYLAQLYFADGLESNSVKHYEYVVAQPRNEFTEQALARLCQVHLKAKQNDKAIAVLLRLENEADFPQNKTYAQSNLMKVYYEKENYTSAVVYADKVLANDKIDDRIKSDAQIIVARSAIKTNNEVKAKQAYADLLKIAKGELAAEALYYDAYFKNKESKFEASNTVIQKIAKDYSGYKYYGAKGLVIMAKNFYGLKDSFQATYILESVIKNFTDYPDVVEEAKAELEKIKAEAAKTNSSVTE</sequence>
<evidence type="ECO:0000313" key="6">
    <source>
        <dbReference type="Proteomes" id="UP001597534"/>
    </source>
</evidence>
<keyword evidence="1 3" id="KW-0732">Signal</keyword>
<keyword evidence="6" id="KW-1185">Reference proteome</keyword>
<evidence type="ECO:0000259" key="4">
    <source>
        <dbReference type="Pfam" id="PF13525"/>
    </source>
</evidence>
<feature type="repeat" description="TPR" evidence="2">
    <location>
        <begin position="103"/>
        <end position="136"/>
    </location>
</feature>
<dbReference type="PROSITE" id="PS50005">
    <property type="entry name" value="TPR"/>
    <property type="match status" value="5"/>
</dbReference>
<dbReference type="SUPFAM" id="SSF48452">
    <property type="entry name" value="TPR-like"/>
    <property type="match status" value="4"/>
</dbReference>
<dbReference type="InterPro" id="IPR039565">
    <property type="entry name" value="BamD-like"/>
</dbReference>
<keyword evidence="2" id="KW-0802">TPR repeat</keyword>
<name>A0ABW5YP16_9FLAO</name>
<dbReference type="Proteomes" id="UP001597534">
    <property type="component" value="Unassembled WGS sequence"/>
</dbReference>
<dbReference type="PANTHER" id="PTHR12558:SF13">
    <property type="entry name" value="CELL DIVISION CYCLE PROTEIN 27 HOMOLOG"/>
    <property type="match status" value="1"/>
</dbReference>
<proteinExistence type="predicted"/>
<evidence type="ECO:0000256" key="2">
    <source>
        <dbReference type="PROSITE-ProRule" id="PRU00339"/>
    </source>
</evidence>
<feature type="repeat" description="TPR" evidence="2">
    <location>
        <begin position="648"/>
        <end position="681"/>
    </location>
</feature>
<feature type="domain" description="Outer membrane lipoprotein BamD-like" evidence="4">
    <location>
        <begin position="463"/>
        <end position="614"/>
    </location>
</feature>
<feature type="repeat" description="TPR" evidence="2">
    <location>
        <begin position="539"/>
        <end position="572"/>
    </location>
</feature>
<evidence type="ECO:0000256" key="1">
    <source>
        <dbReference type="ARBA" id="ARBA00022729"/>
    </source>
</evidence>